<protein>
    <submittedName>
        <fullName evidence="2">Uncharacterized protein</fullName>
    </submittedName>
</protein>
<accession>A0A2R6WZI1</accession>
<dbReference type="AlphaFoldDB" id="A0A2R6WZI1"/>
<feature type="transmembrane region" description="Helical" evidence="1">
    <location>
        <begin position="28"/>
        <end position="48"/>
    </location>
</feature>
<dbReference type="EMBL" id="KZ772718">
    <property type="protein sequence ID" value="PTQ39236.1"/>
    <property type="molecule type" value="Genomic_DNA"/>
</dbReference>
<evidence type="ECO:0000313" key="2">
    <source>
        <dbReference type="EMBL" id="PTQ39236.1"/>
    </source>
</evidence>
<keyword evidence="1" id="KW-0472">Membrane</keyword>
<dbReference type="OMA" id="WPASIFC"/>
<evidence type="ECO:0000256" key="1">
    <source>
        <dbReference type="SAM" id="Phobius"/>
    </source>
</evidence>
<dbReference type="PANTHER" id="PTHR34673">
    <property type="entry name" value="COLD-REGULATED PROTEIN"/>
    <property type="match status" value="1"/>
</dbReference>
<evidence type="ECO:0000313" key="3">
    <source>
        <dbReference type="Proteomes" id="UP000244005"/>
    </source>
</evidence>
<reference evidence="3" key="1">
    <citation type="journal article" date="2017" name="Cell">
        <title>Insights into land plant evolution garnered from the Marchantia polymorpha genome.</title>
        <authorList>
            <person name="Bowman J.L."/>
            <person name="Kohchi T."/>
            <person name="Yamato K.T."/>
            <person name="Jenkins J."/>
            <person name="Shu S."/>
            <person name="Ishizaki K."/>
            <person name="Yamaoka S."/>
            <person name="Nishihama R."/>
            <person name="Nakamura Y."/>
            <person name="Berger F."/>
            <person name="Adam C."/>
            <person name="Aki S.S."/>
            <person name="Althoff F."/>
            <person name="Araki T."/>
            <person name="Arteaga-Vazquez M.A."/>
            <person name="Balasubrmanian S."/>
            <person name="Barry K."/>
            <person name="Bauer D."/>
            <person name="Boehm C.R."/>
            <person name="Briginshaw L."/>
            <person name="Caballero-Perez J."/>
            <person name="Catarino B."/>
            <person name="Chen F."/>
            <person name="Chiyoda S."/>
            <person name="Chovatia M."/>
            <person name="Davies K.M."/>
            <person name="Delmans M."/>
            <person name="Demura T."/>
            <person name="Dierschke T."/>
            <person name="Dolan L."/>
            <person name="Dorantes-Acosta A.E."/>
            <person name="Eklund D.M."/>
            <person name="Florent S.N."/>
            <person name="Flores-Sandoval E."/>
            <person name="Fujiyama A."/>
            <person name="Fukuzawa H."/>
            <person name="Galik B."/>
            <person name="Grimanelli D."/>
            <person name="Grimwood J."/>
            <person name="Grossniklaus U."/>
            <person name="Hamada T."/>
            <person name="Haseloff J."/>
            <person name="Hetherington A.J."/>
            <person name="Higo A."/>
            <person name="Hirakawa Y."/>
            <person name="Hundley H.N."/>
            <person name="Ikeda Y."/>
            <person name="Inoue K."/>
            <person name="Inoue S.I."/>
            <person name="Ishida S."/>
            <person name="Jia Q."/>
            <person name="Kakita M."/>
            <person name="Kanazawa T."/>
            <person name="Kawai Y."/>
            <person name="Kawashima T."/>
            <person name="Kennedy M."/>
            <person name="Kinose K."/>
            <person name="Kinoshita T."/>
            <person name="Kohara Y."/>
            <person name="Koide E."/>
            <person name="Komatsu K."/>
            <person name="Kopischke S."/>
            <person name="Kubo M."/>
            <person name="Kyozuka J."/>
            <person name="Lagercrantz U."/>
            <person name="Lin S.S."/>
            <person name="Lindquist E."/>
            <person name="Lipzen A.M."/>
            <person name="Lu C.W."/>
            <person name="De Luna E."/>
            <person name="Martienssen R.A."/>
            <person name="Minamino N."/>
            <person name="Mizutani M."/>
            <person name="Mizutani M."/>
            <person name="Mochizuki N."/>
            <person name="Monte I."/>
            <person name="Mosher R."/>
            <person name="Nagasaki H."/>
            <person name="Nakagami H."/>
            <person name="Naramoto S."/>
            <person name="Nishitani K."/>
            <person name="Ohtani M."/>
            <person name="Okamoto T."/>
            <person name="Okumura M."/>
            <person name="Phillips J."/>
            <person name="Pollak B."/>
            <person name="Reinders A."/>
            <person name="Rovekamp M."/>
            <person name="Sano R."/>
            <person name="Sawa S."/>
            <person name="Schmid M.W."/>
            <person name="Shirakawa M."/>
            <person name="Solano R."/>
            <person name="Spunde A."/>
            <person name="Suetsugu N."/>
            <person name="Sugano S."/>
            <person name="Sugiyama A."/>
            <person name="Sun R."/>
            <person name="Suzuki Y."/>
            <person name="Takenaka M."/>
            <person name="Takezawa D."/>
            <person name="Tomogane H."/>
            <person name="Tsuzuki M."/>
            <person name="Ueda T."/>
            <person name="Umeda M."/>
            <person name="Ward J.M."/>
            <person name="Watanabe Y."/>
            <person name="Yazaki K."/>
            <person name="Yokoyama R."/>
            <person name="Yoshitake Y."/>
            <person name="Yotsui I."/>
            <person name="Zachgo S."/>
            <person name="Schmutz J."/>
        </authorList>
    </citation>
    <scope>NUCLEOTIDE SEQUENCE [LARGE SCALE GENOMIC DNA]</scope>
    <source>
        <strain evidence="3">Tak-1</strain>
    </source>
</reference>
<dbReference type="PANTHER" id="PTHR34673:SF1">
    <property type="entry name" value="COLD-REGULATED PROTEIN"/>
    <property type="match status" value="1"/>
</dbReference>
<gene>
    <name evidence="2" type="ORF">MARPO_0046s0058</name>
</gene>
<organism evidence="2 3">
    <name type="scientific">Marchantia polymorpha</name>
    <name type="common">Common liverwort</name>
    <name type="synonym">Marchantia aquatica</name>
    <dbReference type="NCBI Taxonomy" id="3197"/>
    <lineage>
        <taxon>Eukaryota</taxon>
        <taxon>Viridiplantae</taxon>
        <taxon>Streptophyta</taxon>
        <taxon>Embryophyta</taxon>
        <taxon>Marchantiophyta</taxon>
        <taxon>Marchantiopsida</taxon>
        <taxon>Marchantiidae</taxon>
        <taxon>Marchantiales</taxon>
        <taxon>Marchantiaceae</taxon>
        <taxon>Marchantia</taxon>
    </lineage>
</organism>
<proteinExistence type="predicted"/>
<sequence length="74" mass="8339">MPYIPCCVQCHTRENPCHCKVVGPTLGFVGFALFALVEWPVGALVWCFRHHKGRRIMRHPANVVYPRIAAAVPI</sequence>
<dbReference type="Gramene" id="Mp7g00670.1">
    <property type="protein sequence ID" value="Mp7g00670.1.cds1"/>
    <property type="gene ID" value="Mp7g00670"/>
</dbReference>
<dbReference type="Proteomes" id="UP000244005">
    <property type="component" value="Unassembled WGS sequence"/>
</dbReference>
<keyword evidence="3" id="KW-1185">Reference proteome</keyword>
<dbReference type="OrthoDB" id="4412445at2759"/>
<keyword evidence="1" id="KW-0812">Transmembrane</keyword>
<keyword evidence="1" id="KW-1133">Transmembrane helix</keyword>
<name>A0A2R6WZI1_MARPO</name>